<gene>
    <name evidence="1" type="ORF">mMyoMyo1_009154</name>
</gene>
<evidence type="ECO:0000313" key="1">
    <source>
        <dbReference type="EMBL" id="KAF6296022.1"/>
    </source>
</evidence>
<evidence type="ECO:0000313" key="2">
    <source>
        <dbReference type="Proteomes" id="UP000527355"/>
    </source>
</evidence>
<organism evidence="1 2">
    <name type="scientific">Myotis myotis</name>
    <name type="common">Greater mouse-eared bat</name>
    <name type="synonym">Vespertilio myotis</name>
    <dbReference type="NCBI Taxonomy" id="51298"/>
    <lineage>
        <taxon>Eukaryota</taxon>
        <taxon>Metazoa</taxon>
        <taxon>Chordata</taxon>
        <taxon>Craniata</taxon>
        <taxon>Vertebrata</taxon>
        <taxon>Euteleostomi</taxon>
        <taxon>Mammalia</taxon>
        <taxon>Eutheria</taxon>
        <taxon>Laurasiatheria</taxon>
        <taxon>Chiroptera</taxon>
        <taxon>Yangochiroptera</taxon>
        <taxon>Vespertilionidae</taxon>
        <taxon>Myotis</taxon>
    </lineage>
</organism>
<dbReference type="EMBL" id="JABWUV010000017">
    <property type="protein sequence ID" value="KAF6296022.1"/>
    <property type="molecule type" value="Genomic_DNA"/>
</dbReference>
<dbReference type="Proteomes" id="UP000527355">
    <property type="component" value="Unassembled WGS sequence"/>
</dbReference>
<proteinExistence type="predicted"/>
<name>A0A7J7T5S9_MYOMY</name>
<accession>A0A7J7T5S9</accession>
<keyword evidence="2" id="KW-1185">Reference proteome</keyword>
<protein>
    <submittedName>
        <fullName evidence="1">Uncharacterized protein</fullName>
    </submittedName>
</protein>
<dbReference type="AlphaFoldDB" id="A0A7J7T5S9"/>
<sequence>MVSLLMFRATYGPVLGQGSCLTICCFQKGPRPQRSPECCLHSLLTQMLQAGQRRGWFLSQRLSLAKFGRNHRKPIHSFKMLPQTSFESVGLPTCLTSLILNPVPDEGLRRCGNVPPPAQGCFLPWPDQTPLTSPPDDTAQF</sequence>
<reference evidence="1 2" key="1">
    <citation type="journal article" date="2020" name="Nature">
        <title>Six reference-quality genomes reveal evolution of bat adaptations.</title>
        <authorList>
            <person name="Jebb D."/>
            <person name="Huang Z."/>
            <person name="Pippel M."/>
            <person name="Hughes G.M."/>
            <person name="Lavrichenko K."/>
            <person name="Devanna P."/>
            <person name="Winkler S."/>
            <person name="Jermiin L.S."/>
            <person name="Skirmuntt E.C."/>
            <person name="Katzourakis A."/>
            <person name="Burkitt-Gray L."/>
            <person name="Ray D.A."/>
            <person name="Sullivan K.A.M."/>
            <person name="Roscito J.G."/>
            <person name="Kirilenko B.M."/>
            <person name="Davalos L.M."/>
            <person name="Corthals A.P."/>
            <person name="Power M.L."/>
            <person name="Jones G."/>
            <person name="Ransome R.D."/>
            <person name="Dechmann D.K.N."/>
            <person name="Locatelli A.G."/>
            <person name="Puechmaille S.J."/>
            <person name="Fedrigo O."/>
            <person name="Jarvis E.D."/>
            <person name="Hiller M."/>
            <person name="Vernes S.C."/>
            <person name="Myers E.W."/>
            <person name="Teeling E.C."/>
        </authorList>
    </citation>
    <scope>NUCLEOTIDE SEQUENCE [LARGE SCALE GENOMIC DNA]</scope>
    <source>
        <strain evidence="1">MMyoMyo1</strain>
        <tissue evidence="1">Flight muscle</tissue>
    </source>
</reference>
<comment type="caution">
    <text evidence="1">The sequence shown here is derived from an EMBL/GenBank/DDBJ whole genome shotgun (WGS) entry which is preliminary data.</text>
</comment>